<proteinExistence type="predicted"/>
<evidence type="ECO:0000313" key="2">
    <source>
        <dbReference type="EMBL" id="QDS76117.1"/>
    </source>
</evidence>
<name>A0A517LKF6_9PEZI</name>
<gene>
    <name evidence="2" type="ORF">FKW77_006726</name>
</gene>
<protein>
    <recommendedName>
        <fullName evidence="4">F-box domain-containing protein</fullName>
    </recommendedName>
</protein>
<dbReference type="STRING" id="50376.A0A517LKF6"/>
<feature type="region of interest" description="Disordered" evidence="1">
    <location>
        <begin position="1"/>
        <end position="82"/>
    </location>
</feature>
<evidence type="ECO:0008006" key="4">
    <source>
        <dbReference type="Google" id="ProtNLM"/>
    </source>
</evidence>
<dbReference type="AlphaFoldDB" id="A0A517LKF6"/>
<organism evidence="2 3">
    <name type="scientific">Venturia effusa</name>
    <dbReference type="NCBI Taxonomy" id="50376"/>
    <lineage>
        <taxon>Eukaryota</taxon>
        <taxon>Fungi</taxon>
        <taxon>Dikarya</taxon>
        <taxon>Ascomycota</taxon>
        <taxon>Pezizomycotina</taxon>
        <taxon>Dothideomycetes</taxon>
        <taxon>Pleosporomycetidae</taxon>
        <taxon>Venturiales</taxon>
        <taxon>Venturiaceae</taxon>
        <taxon>Venturia</taxon>
    </lineage>
</organism>
<dbReference type="Proteomes" id="UP000316270">
    <property type="component" value="Chromosome 14"/>
</dbReference>
<feature type="compositionally biased region" description="Polar residues" evidence="1">
    <location>
        <begin position="450"/>
        <end position="465"/>
    </location>
</feature>
<dbReference type="OrthoDB" id="5311681at2759"/>
<accession>A0A517LKF6</accession>
<reference evidence="2 3" key="1">
    <citation type="submission" date="2019-07" db="EMBL/GenBank/DDBJ databases">
        <title>Finished genome of Venturia effusa.</title>
        <authorList>
            <person name="Young C.A."/>
            <person name="Cox M.P."/>
            <person name="Ganley A.R.D."/>
            <person name="David W.J."/>
        </authorList>
    </citation>
    <scope>NUCLEOTIDE SEQUENCE [LARGE SCALE GENOMIC DNA]</scope>
    <source>
        <strain evidence="3">albino</strain>
    </source>
</reference>
<keyword evidence="3" id="KW-1185">Reference proteome</keyword>
<evidence type="ECO:0000313" key="3">
    <source>
        <dbReference type="Proteomes" id="UP000316270"/>
    </source>
</evidence>
<dbReference type="Gene3D" id="3.80.10.10">
    <property type="entry name" value="Ribonuclease Inhibitor"/>
    <property type="match status" value="1"/>
</dbReference>
<evidence type="ECO:0000256" key="1">
    <source>
        <dbReference type="SAM" id="MobiDB-lite"/>
    </source>
</evidence>
<dbReference type="InterPro" id="IPR032675">
    <property type="entry name" value="LRR_dom_sf"/>
</dbReference>
<feature type="region of interest" description="Disordered" evidence="1">
    <location>
        <begin position="450"/>
        <end position="483"/>
    </location>
</feature>
<feature type="compositionally biased region" description="Polar residues" evidence="1">
    <location>
        <begin position="27"/>
        <end position="56"/>
    </location>
</feature>
<dbReference type="EMBL" id="CP042198">
    <property type="protein sequence ID" value="QDS76117.1"/>
    <property type="molecule type" value="Genomic_DNA"/>
</dbReference>
<sequence>MAMTSSSPPTNPLKRKMEAPAYPAHRSSPQSNGNNITNHARNSPNGATHNKISSPKNAVFDRSGPNGRKSVPPAFAVGKGNQNERELPPAYIMATSPVAIQGDYRKTRQLPLGLILMIVGFLDDVGDIARVTRASKLLYYLTLPKLYERVTLHSYPEIRYRDGRAEGFGSGSPFSMALDGLVSRNIGGYVRDLRLVGSWKEVGSDEFEKGRVPDNTMMLNIVVKAALEKMDKLEGFCWKLSSKPLRTIYQGLGSRTTLQSLTIRFPSNRIPRPTVLMPGIPNLKALHLQNIDPLCYPDDPSLLLLQSKKLSSLKLEWSPRMRREKEPSISLQQIFNRCARANHKIPLKHLGMKNLYCRKDNDMDHAFDSMKLESIHFINCVDPTDQATVFIDRTWMMENSAHESIMRNMKELRIDRLDVHTGQPLGALEGFEGIYLVSPEGPPKALTQTGGMNGDSAGNTLNSGFASATASPSPSTPSSSEYSRTMITSGSSYIAAITSRHGPTVKKLLFSNLWALSASVVLNVVKACPNLEQLGVCIESNDVEVLGQSMPYLKKLKALRLLVREEDETYRKIEEISDEVHCYALGQKCAQEELRNLRWLGLGPKIFELREVVEEEGKKVRRVVRPARLEDVMHVEIWGLDNLDL</sequence>
<feature type="compositionally biased region" description="Low complexity" evidence="1">
    <location>
        <begin position="466"/>
        <end position="480"/>
    </location>
</feature>